<name>A0AAW2YQ45_9EUKA</name>
<dbReference type="GO" id="GO:0004359">
    <property type="term" value="F:glutaminase activity"/>
    <property type="evidence" value="ECO:0007669"/>
    <property type="project" value="UniProtKB-EC"/>
</dbReference>
<keyword evidence="5" id="KW-0456">Lyase</keyword>
<protein>
    <recommendedName>
        <fullName evidence="2">glutaminase</fullName>
        <ecNumber evidence="2">3.5.1.2</ecNumber>
    </recommendedName>
</protein>
<dbReference type="CDD" id="cd01749">
    <property type="entry name" value="GATase1_PB"/>
    <property type="match status" value="1"/>
</dbReference>
<dbReference type="Gene3D" id="3.40.50.880">
    <property type="match status" value="1"/>
</dbReference>
<dbReference type="HAMAP" id="MF_01615">
    <property type="entry name" value="PdxT"/>
    <property type="match status" value="1"/>
</dbReference>
<evidence type="ECO:0000256" key="2">
    <source>
        <dbReference type="ARBA" id="ARBA00012918"/>
    </source>
</evidence>
<dbReference type="Proteomes" id="UP001431209">
    <property type="component" value="Unassembled WGS sequence"/>
</dbReference>
<accession>A0AAW2YQ45</accession>
<evidence type="ECO:0000256" key="6">
    <source>
        <dbReference type="ARBA" id="ARBA00049534"/>
    </source>
</evidence>
<dbReference type="InterPro" id="IPR029062">
    <property type="entry name" value="Class_I_gatase-like"/>
</dbReference>
<reference evidence="9 10" key="1">
    <citation type="submission" date="2024-03" db="EMBL/GenBank/DDBJ databases">
        <title>The Acrasis kona genome and developmental transcriptomes reveal deep origins of eukaryotic multicellular pathways.</title>
        <authorList>
            <person name="Sheikh S."/>
            <person name="Fu C.-J."/>
            <person name="Brown M.W."/>
            <person name="Baldauf S.L."/>
        </authorList>
    </citation>
    <scope>NUCLEOTIDE SEQUENCE [LARGE SCALE GENOMIC DNA]</scope>
    <source>
        <strain evidence="9 10">ATCC MYA-3509</strain>
    </source>
</reference>
<feature type="binding site" evidence="8">
    <location>
        <begin position="168"/>
        <end position="169"/>
    </location>
    <ligand>
        <name>L-glutamine</name>
        <dbReference type="ChEBI" id="CHEBI:58359"/>
    </ligand>
</feature>
<evidence type="ECO:0000256" key="1">
    <source>
        <dbReference type="ARBA" id="ARBA00008345"/>
    </source>
</evidence>
<dbReference type="PROSITE" id="PS51130">
    <property type="entry name" value="PDXT_SNO_2"/>
    <property type="match status" value="1"/>
</dbReference>
<dbReference type="PANTHER" id="PTHR31559">
    <property type="entry name" value="PYRIDOXAL 5'-PHOSPHATE SYNTHASE SUBUNIT SNO"/>
    <property type="match status" value="1"/>
</dbReference>
<feature type="active site" description="Charge relay system" evidence="7">
    <location>
        <position position="210"/>
    </location>
</feature>
<comment type="catalytic activity">
    <reaction evidence="6">
        <text>L-glutamine + H2O = L-glutamate + NH4(+)</text>
        <dbReference type="Rhea" id="RHEA:15889"/>
        <dbReference type="ChEBI" id="CHEBI:15377"/>
        <dbReference type="ChEBI" id="CHEBI:28938"/>
        <dbReference type="ChEBI" id="CHEBI:29985"/>
        <dbReference type="ChEBI" id="CHEBI:58359"/>
        <dbReference type="EC" id="3.5.1.2"/>
    </reaction>
</comment>
<dbReference type="GO" id="GO:0042823">
    <property type="term" value="P:pyridoxal phosphate biosynthetic process"/>
    <property type="evidence" value="ECO:0007669"/>
    <property type="project" value="InterPro"/>
</dbReference>
<sequence>MGDRKTITIGVLALQGAFREHIESILRLSPDYPEYTINAVEVRRASQLDQIDGLIIPGGESTAMSVISNMSQMHKNFYKDQDLNVLQGISSSYLKSKKPVWGTCAGAILLSRDIENMNREYMSEGKKLLGQMNMTISRNYFGSQAQSFEKDIEVHIDGADKSYPGVFIRAPAIMNTDSDVQVLATLQFKDKNVIVAAQQEHMLATVFHPELTEDLTFHKHFIDMIVK</sequence>
<proteinExistence type="inferred from homology"/>
<dbReference type="GO" id="GO:0005829">
    <property type="term" value="C:cytosol"/>
    <property type="evidence" value="ECO:0007669"/>
    <property type="project" value="TreeGrafter"/>
</dbReference>
<comment type="caution">
    <text evidence="9">The sequence shown here is derived from an EMBL/GenBank/DDBJ whole genome shotgun (WGS) entry which is preliminary data.</text>
</comment>
<comment type="similarity">
    <text evidence="1">Belongs to the glutaminase PdxT/SNO family.</text>
</comment>
<dbReference type="EC" id="3.5.1.2" evidence="2"/>
<dbReference type="PIRSF" id="PIRSF005639">
    <property type="entry name" value="Glut_amidoT_SNO"/>
    <property type="match status" value="1"/>
</dbReference>
<feature type="binding site" evidence="8">
    <location>
        <position position="138"/>
    </location>
    <ligand>
        <name>L-glutamine</name>
        <dbReference type="ChEBI" id="CHEBI:58359"/>
    </ligand>
</feature>
<dbReference type="GO" id="GO:0016829">
    <property type="term" value="F:lyase activity"/>
    <property type="evidence" value="ECO:0007669"/>
    <property type="project" value="UniProtKB-KW"/>
</dbReference>
<evidence type="ECO:0000313" key="9">
    <source>
        <dbReference type="EMBL" id="KAL0479330.1"/>
    </source>
</evidence>
<dbReference type="AlphaFoldDB" id="A0AAW2YQ45"/>
<dbReference type="PANTHER" id="PTHR31559:SF0">
    <property type="entry name" value="PYRIDOXAL 5'-PHOSPHATE SYNTHASE SUBUNIT SNO1-RELATED"/>
    <property type="match status" value="1"/>
</dbReference>
<dbReference type="GO" id="GO:1903600">
    <property type="term" value="C:glutaminase complex"/>
    <property type="evidence" value="ECO:0007669"/>
    <property type="project" value="TreeGrafter"/>
</dbReference>
<dbReference type="PROSITE" id="PS01236">
    <property type="entry name" value="PDXT_SNO_1"/>
    <property type="match status" value="1"/>
</dbReference>
<dbReference type="GO" id="GO:0008614">
    <property type="term" value="P:pyridoxine metabolic process"/>
    <property type="evidence" value="ECO:0007669"/>
    <property type="project" value="TreeGrafter"/>
</dbReference>
<organism evidence="9 10">
    <name type="scientific">Acrasis kona</name>
    <dbReference type="NCBI Taxonomy" id="1008807"/>
    <lineage>
        <taxon>Eukaryota</taxon>
        <taxon>Discoba</taxon>
        <taxon>Heterolobosea</taxon>
        <taxon>Tetramitia</taxon>
        <taxon>Eutetramitia</taxon>
        <taxon>Acrasidae</taxon>
        <taxon>Acrasis</taxon>
    </lineage>
</organism>
<keyword evidence="4" id="KW-0315">Glutamine amidotransferase</keyword>
<evidence type="ECO:0000256" key="4">
    <source>
        <dbReference type="ARBA" id="ARBA00022962"/>
    </source>
</evidence>
<evidence type="ECO:0000256" key="8">
    <source>
        <dbReference type="PIRSR" id="PIRSR005639-2"/>
    </source>
</evidence>
<evidence type="ECO:0000256" key="5">
    <source>
        <dbReference type="ARBA" id="ARBA00023239"/>
    </source>
</evidence>
<dbReference type="Pfam" id="PF01174">
    <property type="entry name" value="SNO"/>
    <property type="match status" value="1"/>
</dbReference>
<dbReference type="InterPro" id="IPR021196">
    <property type="entry name" value="PdxT/SNO_CS"/>
</dbReference>
<evidence type="ECO:0000313" key="10">
    <source>
        <dbReference type="Proteomes" id="UP001431209"/>
    </source>
</evidence>
<feature type="active site" description="Charge relay system" evidence="7">
    <location>
        <position position="208"/>
    </location>
</feature>
<gene>
    <name evidence="9" type="ORF">AKO1_007617</name>
</gene>
<feature type="active site" description="Nucleophile" evidence="7">
    <location>
        <position position="104"/>
    </location>
</feature>
<dbReference type="NCBIfam" id="TIGR03800">
    <property type="entry name" value="PLP_synth_Pdx2"/>
    <property type="match status" value="1"/>
</dbReference>
<evidence type="ECO:0000256" key="3">
    <source>
        <dbReference type="ARBA" id="ARBA00022801"/>
    </source>
</evidence>
<dbReference type="PROSITE" id="PS51273">
    <property type="entry name" value="GATASE_TYPE_1"/>
    <property type="match status" value="1"/>
</dbReference>
<evidence type="ECO:0000256" key="7">
    <source>
        <dbReference type="PIRSR" id="PIRSR005639-1"/>
    </source>
</evidence>
<keyword evidence="10" id="KW-1185">Reference proteome</keyword>
<feature type="binding site" evidence="8">
    <location>
        <begin position="59"/>
        <end position="61"/>
    </location>
    <ligand>
        <name>L-glutamine</name>
        <dbReference type="ChEBI" id="CHEBI:58359"/>
    </ligand>
</feature>
<dbReference type="SUPFAM" id="SSF52317">
    <property type="entry name" value="Class I glutamine amidotransferase-like"/>
    <property type="match status" value="1"/>
</dbReference>
<dbReference type="InterPro" id="IPR002161">
    <property type="entry name" value="PdxT/SNO"/>
</dbReference>
<dbReference type="EMBL" id="JAOPGA020000536">
    <property type="protein sequence ID" value="KAL0479330.1"/>
    <property type="molecule type" value="Genomic_DNA"/>
</dbReference>
<keyword evidence="3" id="KW-0378">Hydrolase</keyword>